<dbReference type="InterPro" id="IPR032466">
    <property type="entry name" value="Metal_Hydrolase"/>
</dbReference>
<dbReference type="Proteomes" id="UP000593766">
    <property type="component" value="Chromosome"/>
</dbReference>
<dbReference type="RefSeq" id="WP_193436707.1">
    <property type="nucleotide sequence ID" value="NZ_CP063144.1"/>
</dbReference>
<dbReference type="InterPro" id="IPR011589">
    <property type="entry name" value="UCP004961"/>
</dbReference>
<dbReference type="PANTHER" id="PTHR42206:SF1">
    <property type="entry name" value="METAL-DEPENDENT HYDROLASE"/>
    <property type="match status" value="1"/>
</dbReference>
<sequence>MLYADSHLHTNPLQGLGAGRVAKKFKKEGGWFISLVSLPPYHYGFTEISVDSYRKTLDLLVREAESARSEGLSVVALAGFHPSEVDEYLRRGLSKKEVYELAVKVLNLIIDYVRKGLIHGIGEVGRQHYGTSPERLVLSETIMMEALELACQHQALVHLHLEQGGWATAFNIAKILDKIPCKSNRVVLHHVNYETGLWSSVLGLPATLPVKTSLEKILGTPGIRLDGFLVESDFIDDPKRPGVSAYPWEIPRFFNEKLERSEVSEETVFKLNVDNVSKIYEVPPP</sequence>
<dbReference type="InterPro" id="IPR001130">
    <property type="entry name" value="TatD-like"/>
</dbReference>
<protein>
    <submittedName>
        <fullName evidence="1">TatD family hydrolase</fullName>
    </submittedName>
</protein>
<accession>A0A7M1URU3</accession>
<dbReference type="Gene3D" id="3.20.20.140">
    <property type="entry name" value="Metal-dependent hydrolases"/>
    <property type="match status" value="1"/>
</dbReference>
<name>A0A7M1URU3_9CREN</name>
<dbReference type="EMBL" id="CP063144">
    <property type="protein sequence ID" value="QOR94911.1"/>
    <property type="molecule type" value="Genomic_DNA"/>
</dbReference>
<evidence type="ECO:0000313" key="2">
    <source>
        <dbReference type="Proteomes" id="UP000593766"/>
    </source>
</evidence>
<proteinExistence type="predicted"/>
<evidence type="ECO:0000313" key="1">
    <source>
        <dbReference type="EMBL" id="QOR94911.1"/>
    </source>
</evidence>
<dbReference type="GO" id="GO:0016788">
    <property type="term" value="F:hydrolase activity, acting on ester bonds"/>
    <property type="evidence" value="ECO:0007669"/>
    <property type="project" value="InterPro"/>
</dbReference>
<dbReference type="AlphaFoldDB" id="A0A7M1URU3"/>
<dbReference type="Pfam" id="PF01026">
    <property type="entry name" value="TatD_DNase"/>
    <property type="match status" value="1"/>
</dbReference>
<organism evidence="1 2">
    <name type="scientific">Thermosphaera chiliense</name>
    <dbReference type="NCBI Taxonomy" id="3402707"/>
    <lineage>
        <taxon>Archaea</taxon>
        <taxon>Thermoproteota</taxon>
        <taxon>Thermoprotei</taxon>
        <taxon>Desulfurococcales</taxon>
        <taxon>Desulfurococcaceae</taxon>
        <taxon>Thermosphaera</taxon>
    </lineage>
</organism>
<dbReference type="KEGG" id="tcs:IMZ38_03120"/>
<keyword evidence="1" id="KW-0378">Hydrolase</keyword>
<keyword evidence="2" id="KW-1185">Reference proteome</keyword>
<dbReference type="GeneID" id="59454376"/>
<reference evidence="1 2" key="1">
    <citation type="submission" date="2020-10" db="EMBL/GenBank/DDBJ databases">
        <title>Complete genome sequence of Thermosphaera aggregans strain 3507.</title>
        <authorList>
            <person name="Zayulina K.S."/>
            <person name="Elcheninov A.G."/>
            <person name="Toshchakov S.V."/>
            <person name="Kublanov I.V."/>
            <person name="Kochetkova T.V."/>
        </authorList>
    </citation>
    <scope>NUCLEOTIDE SEQUENCE [LARGE SCALE GENOMIC DNA]</scope>
    <source>
        <strain evidence="1 2">3507</strain>
    </source>
</reference>
<dbReference type="OrthoDB" id="52767at2157"/>
<gene>
    <name evidence="1" type="ORF">IMZ38_03120</name>
</gene>
<dbReference type="SUPFAM" id="SSF51556">
    <property type="entry name" value="Metallo-dependent hydrolases"/>
    <property type="match status" value="1"/>
</dbReference>
<dbReference type="PANTHER" id="PTHR42206">
    <property type="entry name" value="METAL-DEPENDENT HYDROLASE-RELATED"/>
    <property type="match status" value="1"/>
</dbReference>